<accession>A0A2X3DH91</accession>
<dbReference type="SUPFAM" id="SSF143011">
    <property type="entry name" value="RelE-like"/>
    <property type="match status" value="1"/>
</dbReference>
<dbReference type="GO" id="GO:0006415">
    <property type="term" value="P:translational termination"/>
    <property type="evidence" value="ECO:0007669"/>
    <property type="project" value="TreeGrafter"/>
</dbReference>
<dbReference type="EMBL" id="UAWL01000006">
    <property type="protein sequence ID" value="SQB98769.1"/>
    <property type="molecule type" value="Genomic_DNA"/>
</dbReference>
<dbReference type="NCBIfam" id="TIGR02385">
    <property type="entry name" value="RelE_StbE"/>
    <property type="match status" value="1"/>
</dbReference>
<dbReference type="Proteomes" id="UP000250166">
    <property type="component" value="Unassembled WGS sequence"/>
</dbReference>
<reference evidence="2 3" key="1">
    <citation type="submission" date="2018-06" db="EMBL/GenBank/DDBJ databases">
        <authorList>
            <consortium name="Pathogen Informatics"/>
            <person name="Doyle S."/>
        </authorList>
    </citation>
    <scope>NUCLEOTIDE SEQUENCE [LARGE SCALE GENOMIC DNA]</scope>
    <source>
        <strain evidence="2 3">NCTC13102</strain>
    </source>
</reference>
<dbReference type="InterPro" id="IPR035093">
    <property type="entry name" value="RelE/ParE_toxin_dom_sf"/>
</dbReference>
<dbReference type="InterPro" id="IPR007712">
    <property type="entry name" value="RelE/ParE_toxin"/>
</dbReference>
<dbReference type="PANTHER" id="PTHR40588:SF1">
    <property type="entry name" value="MRNA INTERFERASE TOXIN YAFQ"/>
    <property type="match status" value="1"/>
</dbReference>
<sequence length="88" mass="10288">MKYSILLANSFKKEAKKLNKEDIKLTMQIIDRLANDEILEEKYKDHKLKGKYTGCKECHIKPNLLLIYKKAYLCLQPYASALTASFFK</sequence>
<organism evidence="2 3">
    <name type="scientific">Helicobacter fennelliae</name>
    <dbReference type="NCBI Taxonomy" id="215"/>
    <lineage>
        <taxon>Bacteria</taxon>
        <taxon>Pseudomonadati</taxon>
        <taxon>Campylobacterota</taxon>
        <taxon>Epsilonproteobacteria</taxon>
        <taxon>Campylobacterales</taxon>
        <taxon>Helicobacteraceae</taxon>
        <taxon>Helicobacter</taxon>
    </lineage>
</organism>
<dbReference type="Pfam" id="PF15738">
    <property type="entry name" value="YafQ_toxin"/>
    <property type="match status" value="1"/>
</dbReference>
<proteinExistence type="predicted"/>
<dbReference type="AlphaFoldDB" id="A0A2X3DH91"/>
<dbReference type="PANTHER" id="PTHR40588">
    <property type="entry name" value="MRNA INTERFERASE TOXIN YAFQ"/>
    <property type="match status" value="1"/>
</dbReference>
<dbReference type="RefSeq" id="WP_023949899.1">
    <property type="nucleotide sequence ID" value="NZ_JAERIV010000023.1"/>
</dbReference>
<dbReference type="GO" id="GO:0006402">
    <property type="term" value="P:mRNA catabolic process"/>
    <property type="evidence" value="ECO:0007669"/>
    <property type="project" value="TreeGrafter"/>
</dbReference>
<dbReference type="GO" id="GO:0004521">
    <property type="term" value="F:RNA endonuclease activity"/>
    <property type="evidence" value="ECO:0007669"/>
    <property type="project" value="TreeGrafter"/>
</dbReference>
<keyword evidence="1" id="KW-1277">Toxin-antitoxin system</keyword>
<evidence type="ECO:0000313" key="3">
    <source>
        <dbReference type="Proteomes" id="UP000250166"/>
    </source>
</evidence>
<dbReference type="InterPro" id="IPR004386">
    <property type="entry name" value="Toxin_YafQ-like"/>
</dbReference>
<evidence type="ECO:0000256" key="1">
    <source>
        <dbReference type="ARBA" id="ARBA00022649"/>
    </source>
</evidence>
<protein>
    <submittedName>
        <fullName evidence="2">Putative addiction module toxin</fullName>
    </submittedName>
</protein>
<dbReference type="Gene3D" id="3.30.2310.20">
    <property type="entry name" value="RelE-like"/>
    <property type="match status" value="1"/>
</dbReference>
<gene>
    <name evidence="2" type="ORF">NCTC13102_01236</name>
</gene>
<name>A0A2X3DH91_9HELI</name>
<evidence type="ECO:0000313" key="2">
    <source>
        <dbReference type="EMBL" id="SQB98769.1"/>
    </source>
</evidence>